<reference evidence="2" key="1">
    <citation type="submission" date="2021-01" db="EMBL/GenBank/DDBJ databases">
        <title>Whole genome shotgun sequence of Planosporangium mesophilum NBRC 109066.</title>
        <authorList>
            <person name="Komaki H."/>
            <person name="Tamura T."/>
        </authorList>
    </citation>
    <scope>NUCLEOTIDE SEQUENCE</scope>
    <source>
        <strain evidence="2">NBRC 109066</strain>
    </source>
</reference>
<comment type="caution">
    <text evidence="2">The sequence shown here is derived from an EMBL/GenBank/DDBJ whole genome shotgun (WGS) entry which is preliminary data.</text>
</comment>
<dbReference type="Gene3D" id="1.10.260.40">
    <property type="entry name" value="lambda repressor-like DNA-binding domains"/>
    <property type="match status" value="1"/>
</dbReference>
<dbReference type="Proteomes" id="UP000599074">
    <property type="component" value="Unassembled WGS sequence"/>
</dbReference>
<name>A0A8J3TFT2_9ACTN</name>
<dbReference type="Pfam" id="PF21291">
    <property type="entry name" value="CYNS_N"/>
    <property type="match status" value="1"/>
</dbReference>
<dbReference type="InterPro" id="IPR048564">
    <property type="entry name" value="CYNS_N"/>
</dbReference>
<proteinExistence type="predicted"/>
<dbReference type="InterPro" id="IPR008076">
    <property type="entry name" value="Cyanase"/>
</dbReference>
<keyword evidence="3" id="KW-1185">Reference proteome</keyword>
<dbReference type="GO" id="GO:0008824">
    <property type="term" value="F:cyanate hydratase activity"/>
    <property type="evidence" value="ECO:0007669"/>
    <property type="project" value="InterPro"/>
</dbReference>
<dbReference type="PRINTS" id="PR01693">
    <property type="entry name" value="CYANASE"/>
</dbReference>
<evidence type="ECO:0000259" key="1">
    <source>
        <dbReference type="Pfam" id="PF21291"/>
    </source>
</evidence>
<dbReference type="EMBL" id="BOON01000075">
    <property type="protein sequence ID" value="GII26350.1"/>
    <property type="molecule type" value="Genomic_DNA"/>
</dbReference>
<organism evidence="2 3">
    <name type="scientific">Planosporangium mesophilum</name>
    <dbReference type="NCBI Taxonomy" id="689768"/>
    <lineage>
        <taxon>Bacteria</taxon>
        <taxon>Bacillati</taxon>
        <taxon>Actinomycetota</taxon>
        <taxon>Actinomycetes</taxon>
        <taxon>Micromonosporales</taxon>
        <taxon>Micromonosporaceae</taxon>
        <taxon>Planosporangium</taxon>
    </lineage>
</organism>
<gene>
    <name evidence="2" type="ORF">Pme01_59470</name>
</gene>
<dbReference type="AlphaFoldDB" id="A0A8J3TFT2"/>
<dbReference type="GO" id="GO:0003677">
    <property type="term" value="F:DNA binding"/>
    <property type="evidence" value="ECO:0007669"/>
    <property type="project" value="InterPro"/>
</dbReference>
<dbReference type="RefSeq" id="WP_168118310.1">
    <property type="nucleotide sequence ID" value="NZ_BOON01000075.1"/>
</dbReference>
<feature type="domain" description="Cyanate hydratase N-terminal" evidence="1">
    <location>
        <begin position="3"/>
        <end position="67"/>
    </location>
</feature>
<evidence type="ECO:0000313" key="2">
    <source>
        <dbReference type="EMBL" id="GII26350.1"/>
    </source>
</evidence>
<dbReference type="InterPro" id="IPR010982">
    <property type="entry name" value="Lambda_DNA-bd_dom_sf"/>
</dbReference>
<sequence length="98" mass="10387">MTRDEIGQAVMAAKVERGLSWQELADAVSKPVAWVVAALLGEHPLHPVDAATLAAKLGLPERATPILMTPIRGQVLTAASTDPAGRRAYEVLDSYRAG</sequence>
<protein>
    <recommendedName>
        <fullName evidence="1">Cyanate hydratase N-terminal domain-containing protein</fullName>
    </recommendedName>
</protein>
<evidence type="ECO:0000313" key="3">
    <source>
        <dbReference type="Proteomes" id="UP000599074"/>
    </source>
</evidence>
<accession>A0A8J3TFT2</accession>
<dbReference type="SUPFAM" id="SSF47413">
    <property type="entry name" value="lambda repressor-like DNA-binding domains"/>
    <property type="match status" value="1"/>
</dbReference>